<evidence type="ECO:0000256" key="7">
    <source>
        <dbReference type="ARBA" id="ARBA00023136"/>
    </source>
</evidence>
<evidence type="ECO:0000256" key="1">
    <source>
        <dbReference type="ARBA" id="ARBA00004257"/>
    </source>
</evidence>
<dbReference type="GO" id="GO:0005789">
    <property type="term" value="C:endoplasmic reticulum membrane"/>
    <property type="evidence" value="ECO:0007669"/>
    <property type="project" value="UniProtKB-SubCell"/>
</dbReference>
<comment type="caution">
    <text evidence="8">Lacks conserved residue(s) required for the propagation of feature annotation.</text>
</comment>
<comment type="function">
    <text evidence="8">Plays a role in transport between endoplasmic reticulum and Golgi.</text>
</comment>
<dbReference type="InterPro" id="IPR039542">
    <property type="entry name" value="Erv_N"/>
</dbReference>
<evidence type="ECO:0000256" key="4">
    <source>
        <dbReference type="ARBA" id="ARBA00022692"/>
    </source>
</evidence>
<evidence type="ECO:0000256" key="2">
    <source>
        <dbReference type="ARBA" id="ARBA00004457"/>
    </source>
</evidence>
<dbReference type="Pfam" id="PF07970">
    <property type="entry name" value="COPIIcoated_ERV"/>
    <property type="match status" value="1"/>
</dbReference>
<evidence type="ECO:0000259" key="9">
    <source>
        <dbReference type="Pfam" id="PF07970"/>
    </source>
</evidence>
<evidence type="ECO:0000313" key="12">
    <source>
        <dbReference type="Proteomes" id="UP000694426"/>
    </source>
</evidence>
<feature type="domain" description="Endoplasmic reticulum vesicle transporter N-terminal" evidence="10">
    <location>
        <begin position="7"/>
        <end position="97"/>
    </location>
</feature>
<dbReference type="InterPro" id="IPR012936">
    <property type="entry name" value="Erv_C"/>
</dbReference>
<evidence type="ECO:0000256" key="5">
    <source>
        <dbReference type="ARBA" id="ARBA00022892"/>
    </source>
</evidence>
<reference evidence="11" key="2">
    <citation type="submission" date="2025-09" db="UniProtKB">
        <authorList>
            <consortium name="Ensembl"/>
        </authorList>
    </citation>
    <scope>IDENTIFICATION</scope>
</reference>
<keyword evidence="7 8" id="KW-0472">Membrane</keyword>
<evidence type="ECO:0000256" key="6">
    <source>
        <dbReference type="ARBA" id="ARBA00022989"/>
    </source>
</evidence>
<gene>
    <name evidence="11" type="primary">ERGIC3</name>
</gene>
<dbReference type="InterPro" id="IPR045888">
    <property type="entry name" value="Erv"/>
</dbReference>
<dbReference type="GO" id="GO:0000139">
    <property type="term" value="C:Golgi membrane"/>
    <property type="evidence" value="ECO:0007669"/>
    <property type="project" value="UniProtKB-SubCell"/>
</dbReference>
<feature type="domain" description="Endoplasmic reticulum vesicle transporter C-terminal" evidence="9">
    <location>
        <begin position="145"/>
        <end position="324"/>
    </location>
</feature>
<comment type="similarity">
    <text evidence="3 8">Belongs to the ERGIC family.</text>
</comment>
<keyword evidence="8" id="KW-0813">Transport</keyword>
<feature type="transmembrane region" description="Helical" evidence="8">
    <location>
        <begin position="20"/>
        <end position="43"/>
    </location>
</feature>
<dbReference type="Proteomes" id="UP000694426">
    <property type="component" value="Unplaced"/>
</dbReference>
<accession>A0A8B9CUM8</accession>
<dbReference type="GO" id="GO:0061852">
    <property type="term" value="C:retrograde transporter complex, Golgi to ER"/>
    <property type="evidence" value="ECO:0007669"/>
    <property type="project" value="Ensembl"/>
</dbReference>
<dbReference type="GO" id="GO:0090316">
    <property type="term" value="P:positive regulation of intracellular protein transport"/>
    <property type="evidence" value="ECO:0007669"/>
    <property type="project" value="Ensembl"/>
</dbReference>
<evidence type="ECO:0000313" key="11">
    <source>
        <dbReference type="Ensembl" id="ENSABRP00000024359.1"/>
    </source>
</evidence>
<proteinExistence type="inferred from homology"/>
<name>A0A8B9CUM8_9AVES</name>
<evidence type="ECO:0000259" key="10">
    <source>
        <dbReference type="Pfam" id="PF13850"/>
    </source>
</evidence>
<keyword evidence="5 8" id="KW-0931">ER-Golgi transport</keyword>
<keyword evidence="6 8" id="KW-1133">Transmembrane helix</keyword>
<dbReference type="GO" id="GO:0033116">
    <property type="term" value="C:endoplasmic reticulum-Golgi intermediate compartment membrane"/>
    <property type="evidence" value="ECO:0007669"/>
    <property type="project" value="UniProtKB-SubCell"/>
</dbReference>
<sequence length="350" mass="39889">MDSLWRLKRFDAFPKTLEDFRVKTCGGALVTVVSGLIMVLLFFSELQYYLTKEVHPELYVDKSRGDKLKINIDVTFPHMPCAYLSIDAMDVAGEQQLDVEHNLFKQRLDKAGNRVTPEAERHELGKEEEKVFDPNSLDADRCESCYGAESEDIRCCNTCDDVREAYRRRGWAFKNPDTIEQCKREGFSQKMQEQKNEGCQVYGFLEVNKVAGNFHFAPGKSFQQSHVHGKDAVQLFELLAFLFQINMTHYIKHLSFGRDYPGIVNPLDGTDVTAQQASMMFQYFVKVVPTVYMKVDGEVVRTNQFSVTRHEKIANGLIGDQGLPVAGFIDSLIYHSARAIQKKIELGKAI</sequence>
<evidence type="ECO:0000256" key="3">
    <source>
        <dbReference type="ARBA" id="ARBA00005648"/>
    </source>
</evidence>
<keyword evidence="8" id="KW-0256">Endoplasmic reticulum</keyword>
<dbReference type="PANTHER" id="PTHR10984:SF25">
    <property type="entry name" value="ENDOPLASMIC RETICULUM-GOLGI INTERMEDIATE COMPARTMENT PROTEIN 3"/>
    <property type="match status" value="1"/>
</dbReference>
<comment type="subcellular location">
    <subcellularLocation>
        <location evidence="8">Endoplasmic reticulum membrane</location>
        <topology evidence="8">Multi-pass membrane protein</topology>
    </subcellularLocation>
    <subcellularLocation>
        <location evidence="2 8">Endoplasmic reticulum-Golgi intermediate compartment membrane</location>
        <topology evidence="2 8">Multi-pass membrane protein</topology>
    </subcellularLocation>
    <subcellularLocation>
        <location evidence="8">Golgi apparatus membrane</location>
        <topology evidence="8">Multi-pass membrane protein</topology>
    </subcellularLocation>
    <subcellularLocation>
        <location evidence="1">Golgi apparatus</location>
        <location evidence="1">cis-Golgi network membrane</location>
        <topology evidence="1">Multi-pass membrane protein</topology>
    </subcellularLocation>
</comment>
<dbReference type="AlphaFoldDB" id="A0A8B9CUM8"/>
<keyword evidence="12" id="KW-1185">Reference proteome</keyword>
<dbReference type="GO" id="GO:0006888">
    <property type="term" value="P:endoplasmic reticulum to Golgi vesicle-mediated transport"/>
    <property type="evidence" value="ECO:0007669"/>
    <property type="project" value="UniProtKB-UniRule"/>
</dbReference>
<dbReference type="Pfam" id="PF13850">
    <property type="entry name" value="ERGIC_N"/>
    <property type="match status" value="1"/>
</dbReference>
<keyword evidence="8" id="KW-0333">Golgi apparatus</keyword>
<dbReference type="Ensembl" id="ENSABRT00000034226.1">
    <property type="protein sequence ID" value="ENSABRP00000024359.1"/>
    <property type="gene ID" value="ENSABRG00000020432.1"/>
</dbReference>
<keyword evidence="4 8" id="KW-0812">Transmembrane</keyword>
<reference evidence="11" key="1">
    <citation type="submission" date="2025-08" db="UniProtKB">
        <authorList>
            <consortium name="Ensembl"/>
        </authorList>
    </citation>
    <scope>IDENTIFICATION</scope>
</reference>
<dbReference type="PANTHER" id="PTHR10984">
    <property type="entry name" value="ENDOPLASMIC RETICULUM-GOLGI INTERMEDIATE COMPARTMENT PROTEIN"/>
    <property type="match status" value="1"/>
</dbReference>
<evidence type="ECO:0000256" key="8">
    <source>
        <dbReference type="RuleBase" id="RU369013"/>
    </source>
</evidence>
<dbReference type="GO" id="GO:0030134">
    <property type="term" value="C:COPII-coated ER to Golgi transport vesicle"/>
    <property type="evidence" value="ECO:0007669"/>
    <property type="project" value="TreeGrafter"/>
</dbReference>
<dbReference type="GO" id="GO:0006890">
    <property type="term" value="P:retrograde vesicle-mediated transport, Golgi to endoplasmic reticulum"/>
    <property type="evidence" value="ECO:0007669"/>
    <property type="project" value="TreeGrafter"/>
</dbReference>
<protein>
    <recommendedName>
        <fullName evidence="8">Endoplasmic reticulum-Golgi intermediate compartment protein</fullName>
    </recommendedName>
</protein>
<organism evidence="11 12">
    <name type="scientific">Anser brachyrhynchus</name>
    <name type="common">Pink-footed goose</name>
    <dbReference type="NCBI Taxonomy" id="132585"/>
    <lineage>
        <taxon>Eukaryota</taxon>
        <taxon>Metazoa</taxon>
        <taxon>Chordata</taxon>
        <taxon>Craniata</taxon>
        <taxon>Vertebrata</taxon>
        <taxon>Euteleostomi</taxon>
        <taxon>Archelosauria</taxon>
        <taxon>Archosauria</taxon>
        <taxon>Dinosauria</taxon>
        <taxon>Saurischia</taxon>
        <taxon>Theropoda</taxon>
        <taxon>Coelurosauria</taxon>
        <taxon>Aves</taxon>
        <taxon>Neognathae</taxon>
        <taxon>Galloanserae</taxon>
        <taxon>Anseriformes</taxon>
        <taxon>Anatidae</taxon>
        <taxon>Anserinae</taxon>
        <taxon>Anser</taxon>
    </lineage>
</organism>
<dbReference type="GeneTree" id="ENSGT00530000063113"/>